<protein>
    <submittedName>
        <fullName evidence="2">Uncharacterized protein</fullName>
    </submittedName>
</protein>
<evidence type="ECO:0000256" key="1">
    <source>
        <dbReference type="SAM" id="MobiDB-lite"/>
    </source>
</evidence>
<feature type="compositionally biased region" description="Basic and acidic residues" evidence="1">
    <location>
        <begin position="33"/>
        <end position="46"/>
    </location>
</feature>
<name>A0A832PL64_9RHOB</name>
<dbReference type="EMBL" id="DULP01000042">
    <property type="protein sequence ID" value="HHW33050.1"/>
    <property type="molecule type" value="Genomic_DNA"/>
</dbReference>
<organism evidence="2 3">
    <name type="scientific">Paracoccus solventivorans</name>
    <dbReference type="NCBI Taxonomy" id="53463"/>
    <lineage>
        <taxon>Bacteria</taxon>
        <taxon>Pseudomonadati</taxon>
        <taxon>Pseudomonadota</taxon>
        <taxon>Alphaproteobacteria</taxon>
        <taxon>Rhodobacterales</taxon>
        <taxon>Paracoccaceae</taxon>
        <taxon>Paracoccus</taxon>
    </lineage>
</organism>
<reference evidence="2 3" key="1">
    <citation type="journal article" date="2020" name="Biotechnol. Biofuels">
        <title>New insights from the biogas microbiome by comprehensive genome-resolved metagenomics of nearly 1600 species originating from multiple anaerobic digesters.</title>
        <authorList>
            <person name="Campanaro S."/>
            <person name="Treu L."/>
            <person name="Rodriguez-R L.M."/>
            <person name="Kovalovszki A."/>
            <person name="Ziels R.M."/>
            <person name="Maus I."/>
            <person name="Zhu X."/>
            <person name="Kougias P.G."/>
            <person name="Basile A."/>
            <person name="Luo G."/>
            <person name="Schluter A."/>
            <person name="Konstantinidis K.T."/>
            <person name="Angelidaki I."/>
        </authorList>
    </citation>
    <scope>NUCLEOTIDE SEQUENCE [LARGE SCALE GENOMIC DNA]</scope>
    <source>
        <strain evidence="2">AS04akNAM_125</strain>
    </source>
</reference>
<comment type="caution">
    <text evidence="2">The sequence shown here is derived from an EMBL/GenBank/DDBJ whole genome shotgun (WGS) entry which is preliminary data.</text>
</comment>
<evidence type="ECO:0000313" key="2">
    <source>
        <dbReference type="EMBL" id="HHW33050.1"/>
    </source>
</evidence>
<sequence>MSGEGEQMVTQETDHEGNHESNGVAHQRKHAKLDKANRGAQMDKRCCTPGQGEPHDLA</sequence>
<accession>A0A832PL64</accession>
<dbReference type="Proteomes" id="UP000580830">
    <property type="component" value="Unassembled WGS sequence"/>
</dbReference>
<feature type="region of interest" description="Disordered" evidence="1">
    <location>
        <begin position="1"/>
        <end position="58"/>
    </location>
</feature>
<gene>
    <name evidence="2" type="ORF">GXX24_02745</name>
</gene>
<evidence type="ECO:0000313" key="3">
    <source>
        <dbReference type="Proteomes" id="UP000580830"/>
    </source>
</evidence>
<dbReference type="AlphaFoldDB" id="A0A832PL64"/>
<proteinExistence type="predicted"/>